<accession>A0A445F0T7</accession>
<reference evidence="1 2" key="1">
    <citation type="submission" date="2018-09" db="EMBL/GenBank/DDBJ databases">
        <title>A high-quality reference genome of wild soybean provides a powerful tool to mine soybean genomes.</title>
        <authorList>
            <person name="Xie M."/>
            <person name="Chung C.Y.L."/>
            <person name="Li M.-W."/>
            <person name="Wong F.-L."/>
            <person name="Chan T.-F."/>
            <person name="Lam H.-M."/>
        </authorList>
    </citation>
    <scope>NUCLEOTIDE SEQUENCE [LARGE SCALE GENOMIC DNA]</scope>
    <source>
        <strain evidence="2">cv. W05</strain>
        <tissue evidence="1">Hypocotyl of etiolated seedlings</tissue>
    </source>
</reference>
<dbReference type="PANTHER" id="PTHR33116:SF79">
    <property type="entry name" value="REVERSE TRANSCRIPTASE DOMAIN, ZINC FINGER, CCHC-TYPE-RELATED"/>
    <property type="match status" value="1"/>
</dbReference>
<dbReference type="AlphaFoldDB" id="A0A445F0T7"/>
<protein>
    <submittedName>
        <fullName evidence="1">Putative pentatricopeptide repeat-containing protein</fullName>
    </submittedName>
</protein>
<name>A0A445F0T7_GLYSO</name>
<keyword evidence="2" id="KW-1185">Reference proteome</keyword>
<sequence>MLVGVFTKEEVKAVVWNYDGNKSLEPDGLSFNFIKACWDVIKGDILSVVNEFHGYRQLKSNFFKSSLLGIHVEHMEVITNARVLNSKGMCLPCTYLGLLVGANARRLSTWQPIIDKLTKKLANWRRKHLSFRGTTSLIKYYPLSPCTISLSLEFLGRRHLQWILPSKTKSDEWGWGQGQTNDYVVREVYENMHVEIDFVKGKFYIQMWKVKVTSKIQSMVVSLRLDSGRGRMFGIALVVMNVHGSVVDDLYCIHTLLLPLNPHLLTTLLHAHAAKSSFLHNPFVSSSFLHLYDTHLSFPFAHQLFLQTSSRHRNVVIWNTIISLHAHSNNLHQALQLFHSLDTKFIDSTFNPIISTLAATNPFDSISFYCKMLPLNL</sequence>
<proteinExistence type="predicted"/>
<dbReference type="InterPro" id="IPR011990">
    <property type="entry name" value="TPR-like_helical_dom_sf"/>
</dbReference>
<dbReference type="EMBL" id="QZWG01000020">
    <property type="protein sequence ID" value="RZB42360.1"/>
    <property type="molecule type" value="Genomic_DNA"/>
</dbReference>
<gene>
    <name evidence="1" type="ORF">D0Y65_053091</name>
</gene>
<evidence type="ECO:0000313" key="1">
    <source>
        <dbReference type="EMBL" id="RZB42360.1"/>
    </source>
</evidence>
<evidence type="ECO:0000313" key="2">
    <source>
        <dbReference type="Proteomes" id="UP000289340"/>
    </source>
</evidence>
<dbReference type="Proteomes" id="UP000289340">
    <property type="component" value="Chromosome 20"/>
</dbReference>
<dbReference type="Gene3D" id="1.25.40.10">
    <property type="entry name" value="Tetratricopeptide repeat domain"/>
    <property type="match status" value="1"/>
</dbReference>
<organism evidence="1 2">
    <name type="scientific">Glycine soja</name>
    <name type="common">Wild soybean</name>
    <dbReference type="NCBI Taxonomy" id="3848"/>
    <lineage>
        <taxon>Eukaryota</taxon>
        <taxon>Viridiplantae</taxon>
        <taxon>Streptophyta</taxon>
        <taxon>Embryophyta</taxon>
        <taxon>Tracheophyta</taxon>
        <taxon>Spermatophyta</taxon>
        <taxon>Magnoliopsida</taxon>
        <taxon>eudicotyledons</taxon>
        <taxon>Gunneridae</taxon>
        <taxon>Pentapetalae</taxon>
        <taxon>rosids</taxon>
        <taxon>fabids</taxon>
        <taxon>Fabales</taxon>
        <taxon>Fabaceae</taxon>
        <taxon>Papilionoideae</taxon>
        <taxon>50 kb inversion clade</taxon>
        <taxon>NPAAA clade</taxon>
        <taxon>indigoferoid/millettioid clade</taxon>
        <taxon>Phaseoleae</taxon>
        <taxon>Glycine</taxon>
        <taxon>Glycine subgen. Soja</taxon>
    </lineage>
</organism>
<dbReference type="PANTHER" id="PTHR33116">
    <property type="entry name" value="REVERSE TRANSCRIPTASE ZINC-BINDING DOMAIN-CONTAINING PROTEIN-RELATED-RELATED"/>
    <property type="match status" value="1"/>
</dbReference>
<comment type="caution">
    <text evidence="1">The sequence shown here is derived from an EMBL/GenBank/DDBJ whole genome shotgun (WGS) entry which is preliminary data.</text>
</comment>